<dbReference type="EMBL" id="CADCVC010000113">
    <property type="protein sequence ID" value="CAA9441054.1"/>
    <property type="molecule type" value="Genomic_DNA"/>
</dbReference>
<sequence length="37" mass="4004">VGSQGDALSRHTRQQSLPDALALDAASSRRRDRNGQL</sequence>
<evidence type="ECO:0000313" key="2">
    <source>
        <dbReference type="EMBL" id="CAA9441054.1"/>
    </source>
</evidence>
<organism evidence="2">
    <name type="scientific">uncultured Rubrobacteraceae bacterium</name>
    <dbReference type="NCBI Taxonomy" id="349277"/>
    <lineage>
        <taxon>Bacteria</taxon>
        <taxon>Bacillati</taxon>
        <taxon>Actinomycetota</taxon>
        <taxon>Rubrobacteria</taxon>
        <taxon>Rubrobacterales</taxon>
        <taxon>Rubrobacteraceae</taxon>
        <taxon>environmental samples</taxon>
    </lineage>
</organism>
<feature type="region of interest" description="Disordered" evidence="1">
    <location>
        <begin position="1"/>
        <end position="37"/>
    </location>
</feature>
<feature type="compositionally biased region" description="Basic residues" evidence="1">
    <location>
        <begin position="28"/>
        <end position="37"/>
    </location>
</feature>
<feature type="non-terminal residue" evidence="2">
    <location>
        <position position="37"/>
    </location>
</feature>
<reference evidence="2" key="1">
    <citation type="submission" date="2020-02" db="EMBL/GenBank/DDBJ databases">
        <authorList>
            <person name="Meier V. D."/>
        </authorList>
    </citation>
    <scope>NUCLEOTIDE SEQUENCE</scope>
    <source>
        <strain evidence="2">AVDCRST_MAG80</strain>
    </source>
</reference>
<dbReference type="AlphaFoldDB" id="A0A6J4QDU2"/>
<protein>
    <submittedName>
        <fullName evidence="2">Uncharacterized protein</fullName>
    </submittedName>
</protein>
<name>A0A6J4QDU2_9ACTN</name>
<feature type="compositionally biased region" description="Low complexity" evidence="1">
    <location>
        <begin position="16"/>
        <end position="26"/>
    </location>
</feature>
<feature type="non-terminal residue" evidence="2">
    <location>
        <position position="1"/>
    </location>
</feature>
<gene>
    <name evidence="2" type="ORF">AVDCRST_MAG80-1336</name>
</gene>
<proteinExistence type="predicted"/>
<evidence type="ECO:0000256" key="1">
    <source>
        <dbReference type="SAM" id="MobiDB-lite"/>
    </source>
</evidence>
<accession>A0A6J4QDU2</accession>